<dbReference type="OrthoDB" id="9947543at2759"/>
<comment type="subcellular location">
    <subcellularLocation>
        <location evidence="1">Membrane</location>
        <topology evidence="1">Single-pass type II membrane protein</topology>
    </subcellularLocation>
</comment>
<evidence type="ECO:0008006" key="13">
    <source>
        <dbReference type="Google" id="ProtNLM"/>
    </source>
</evidence>
<organism evidence="11 12">
    <name type="scientific">Synaphobranchus kaupii</name>
    <name type="common">Kaup's arrowtooth eel</name>
    <dbReference type="NCBI Taxonomy" id="118154"/>
    <lineage>
        <taxon>Eukaryota</taxon>
        <taxon>Metazoa</taxon>
        <taxon>Chordata</taxon>
        <taxon>Craniata</taxon>
        <taxon>Vertebrata</taxon>
        <taxon>Euteleostomi</taxon>
        <taxon>Actinopterygii</taxon>
        <taxon>Neopterygii</taxon>
        <taxon>Teleostei</taxon>
        <taxon>Anguilliformes</taxon>
        <taxon>Synaphobranchidae</taxon>
        <taxon>Synaphobranchus</taxon>
    </lineage>
</organism>
<dbReference type="InterPro" id="IPR026139">
    <property type="entry name" value="GOLM1/CASC4"/>
</dbReference>
<sequence length="371" mass="40344">MGGLGNARRGGRSPPLLIGALIACVLVLGFNYWVSSSRNLELQTRLFEMEGAVRRVAAERGTVEQKKKEFEEELHRQSEQITRMEARHKIQLETTLDNWKQEKTTLALTISSSTRAIQTLKAQLASLEEIQKELQDCQTNQTKLSTTMTECTVQMGVLKKECAAKTPYLEKSPPVRPPSQDNSGPSLSRTDQAEKPGQDDTKNPSVPALKTSWTDTGPEVPNAKLSALESNEITKAGDGQPPPSLTGRDLSKPERSIVSIATRKSDIPQQENPEDVAKQGEELEVMETHAEKLQAAGNGVDRVERGDEPGDQLNAAGSEAVKWVQLKGNAGKGEAAGHALPDLKDALAEYNGDNGNVGEFEADKQAELAKN</sequence>
<comment type="similarity">
    <text evidence="2">Belongs to the GOLM family.</text>
</comment>
<keyword evidence="4" id="KW-0735">Signal-anchor</keyword>
<evidence type="ECO:0000256" key="8">
    <source>
        <dbReference type="SAM" id="Coils"/>
    </source>
</evidence>
<protein>
    <recommendedName>
        <fullName evidence="13">Golgi membrane protein 1</fullName>
    </recommendedName>
</protein>
<evidence type="ECO:0000256" key="3">
    <source>
        <dbReference type="ARBA" id="ARBA00022692"/>
    </source>
</evidence>
<evidence type="ECO:0000256" key="9">
    <source>
        <dbReference type="SAM" id="MobiDB-lite"/>
    </source>
</evidence>
<feature type="coiled-coil region" evidence="8">
    <location>
        <begin position="53"/>
        <end position="147"/>
    </location>
</feature>
<dbReference type="GO" id="GO:0005794">
    <property type="term" value="C:Golgi apparatus"/>
    <property type="evidence" value="ECO:0007669"/>
    <property type="project" value="TreeGrafter"/>
</dbReference>
<dbReference type="PANTHER" id="PTHR15896">
    <property type="entry name" value="GOLGI PHOSPHOPROTEIN 2/GP73-RELATED"/>
    <property type="match status" value="1"/>
</dbReference>
<feature type="compositionally biased region" description="Polar residues" evidence="9">
    <location>
        <begin position="179"/>
        <end position="190"/>
    </location>
</feature>
<feature type="region of interest" description="Disordered" evidence="9">
    <location>
        <begin position="168"/>
        <end position="281"/>
    </location>
</feature>
<evidence type="ECO:0000256" key="6">
    <source>
        <dbReference type="ARBA" id="ARBA00023054"/>
    </source>
</evidence>
<dbReference type="EMBL" id="JAINUF010000001">
    <property type="protein sequence ID" value="KAJ8380908.1"/>
    <property type="molecule type" value="Genomic_DNA"/>
</dbReference>
<keyword evidence="6 8" id="KW-0175">Coiled coil</keyword>
<feature type="region of interest" description="Disordered" evidence="9">
    <location>
        <begin position="295"/>
        <end position="314"/>
    </location>
</feature>
<reference evidence="11" key="1">
    <citation type="journal article" date="2023" name="Science">
        <title>Genome structures resolve the early diversification of teleost fishes.</title>
        <authorList>
            <person name="Parey E."/>
            <person name="Louis A."/>
            <person name="Montfort J."/>
            <person name="Bouchez O."/>
            <person name="Roques C."/>
            <person name="Iampietro C."/>
            <person name="Lluch J."/>
            <person name="Castinel A."/>
            <person name="Donnadieu C."/>
            <person name="Desvignes T."/>
            <person name="Floi Bucao C."/>
            <person name="Jouanno E."/>
            <person name="Wen M."/>
            <person name="Mejri S."/>
            <person name="Dirks R."/>
            <person name="Jansen H."/>
            <person name="Henkel C."/>
            <person name="Chen W.J."/>
            <person name="Zahm M."/>
            <person name="Cabau C."/>
            <person name="Klopp C."/>
            <person name="Thompson A.W."/>
            <person name="Robinson-Rechavi M."/>
            <person name="Braasch I."/>
            <person name="Lecointre G."/>
            <person name="Bobe J."/>
            <person name="Postlethwait J.H."/>
            <person name="Berthelot C."/>
            <person name="Roest Crollius H."/>
            <person name="Guiguen Y."/>
        </authorList>
    </citation>
    <scope>NUCLEOTIDE SEQUENCE</scope>
    <source>
        <strain evidence="11">WJC10195</strain>
    </source>
</reference>
<evidence type="ECO:0000256" key="5">
    <source>
        <dbReference type="ARBA" id="ARBA00022989"/>
    </source>
</evidence>
<dbReference type="GO" id="GO:0016020">
    <property type="term" value="C:membrane"/>
    <property type="evidence" value="ECO:0007669"/>
    <property type="project" value="UniProtKB-SubCell"/>
</dbReference>
<dbReference type="AlphaFoldDB" id="A0A9Q1JCR0"/>
<gene>
    <name evidence="11" type="ORF">SKAU_G00016860</name>
</gene>
<dbReference type="Proteomes" id="UP001152622">
    <property type="component" value="Chromosome 1"/>
</dbReference>
<comment type="caution">
    <text evidence="11">The sequence shown here is derived from an EMBL/GenBank/DDBJ whole genome shotgun (WGS) entry which is preliminary data.</text>
</comment>
<evidence type="ECO:0000256" key="7">
    <source>
        <dbReference type="ARBA" id="ARBA00023136"/>
    </source>
</evidence>
<evidence type="ECO:0000313" key="11">
    <source>
        <dbReference type="EMBL" id="KAJ8380908.1"/>
    </source>
</evidence>
<keyword evidence="12" id="KW-1185">Reference proteome</keyword>
<name>A0A9Q1JCR0_SYNKA</name>
<dbReference type="PRINTS" id="PR02084">
    <property type="entry name" value="GOLM1CASC4"/>
</dbReference>
<dbReference type="PANTHER" id="PTHR15896:SF8">
    <property type="entry name" value="GOLGI MEMBRANE PROTEIN 1"/>
    <property type="match status" value="1"/>
</dbReference>
<evidence type="ECO:0000256" key="4">
    <source>
        <dbReference type="ARBA" id="ARBA00022968"/>
    </source>
</evidence>
<evidence type="ECO:0000256" key="1">
    <source>
        <dbReference type="ARBA" id="ARBA00004606"/>
    </source>
</evidence>
<keyword evidence="7 10" id="KW-0472">Membrane</keyword>
<keyword evidence="3 10" id="KW-0812">Transmembrane</keyword>
<evidence type="ECO:0000256" key="10">
    <source>
        <dbReference type="SAM" id="Phobius"/>
    </source>
</evidence>
<feature type="compositionally biased region" description="Basic and acidic residues" evidence="9">
    <location>
        <begin position="191"/>
        <end position="202"/>
    </location>
</feature>
<keyword evidence="5 10" id="KW-1133">Transmembrane helix</keyword>
<accession>A0A9Q1JCR0</accession>
<proteinExistence type="inferred from homology"/>
<evidence type="ECO:0000313" key="12">
    <source>
        <dbReference type="Proteomes" id="UP001152622"/>
    </source>
</evidence>
<evidence type="ECO:0000256" key="2">
    <source>
        <dbReference type="ARBA" id="ARBA00007474"/>
    </source>
</evidence>
<feature type="transmembrane region" description="Helical" evidence="10">
    <location>
        <begin position="16"/>
        <end position="34"/>
    </location>
</feature>